<name>A0AAD9J250_9ANNE</name>
<gene>
    <name evidence="1" type="ORF">LSH36_690g01016</name>
</gene>
<proteinExistence type="predicted"/>
<keyword evidence="2" id="KW-1185">Reference proteome</keyword>
<protein>
    <submittedName>
        <fullName evidence="1">Uncharacterized protein</fullName>
    </submittedName>
</protein>
<evidence type="ECO:0000313" key="2">
    <source>
        <dbReference type="Proteomes" id="UP001208570"/>
    </source>
</evidence>
<dbReference type="AlphaFoldDB" id="A0AAD9J250"/>
<accession>A0AAD9J250</accession>
<sequence>MYDGYFSRPSANKGINLTAIKTDMDAAFIMISKTILCVLVLTFVCLLCTTYAAPAPERPNRFDTVDEYLRYLTQVNSHYGGKRNGRPQRPEQFETISEYLKYLTDLNSFLSSNEKRSTD</sequence>
<organism evidence="1 2">
    <name type="scientific">Paralvinella palmiformis</name>
    <dbReference type="NCBI Taxonomy" id="53620"/>
    <lineage>
        <taxon>Eukaryota</taxon>
        <taxon>Metazoa</taxon>
        <taxon>Spiralia</taxon>
        <taxon>Lophotrochozoa</taxon>
        <taxon>Annelida</taxon>
        <taxon>Polychaeta</taxon>
        <taxon>Sedentaria</taxon>
        <taxon>Canalipalpata</taxon>
        <taxon>Terebellida</taxon>
        <taxon>Terebelliformia</taxon>
        <taxon>Alvinellidae</taxon>
        <taxon>Paralvinella</taxon>
    </lineage>
</organism>
<reference evidence="1" key="1">
    <citation type="journal article" date="2023" name="Mol. Biol. Evol.">
        <title>Third-Generation Sequencing Reveals the Adaptive Role of the Epigenome in Three Deep-Sea Polychaetes.</title>
        <authorList>
            <person name="Perez M."/>
            <person name="Aroh O."/>
            <person name="Sun Y."/>
            <person name="Lan Y."/>
            <person name="Juniper S.K."/>
            <person name="Young C.R."/>
            <person name="Angers B."/>
            <person name="Qian P.Y."/>
        </authorList>
    </citation>
    <scope>NUCLEOTIDE SEQUENCE</scope>
    <source>
        <strain evidence="1">P08H-3</strain>
    </source>
</reference>
<comment type="caution">
    <text evidence="1">The sequence shown here is derived from an EMBL/GenBank/DDBJ whole genome shotgun (WGS) entry which is preliminary data.</text>
</comment>
<dbReference type="Proteomes" id="UP001208570">
    <property type="component" value="Unassembled WGS sequence"/>
</dbReference>
<evidence type="ECO:0000313" key="1">
    <source>
        <dbReference type="EMBL" id="KAK2145276.1"/>
    </source>
</evidence>
<dbReference type="EMBL" id="JAODUP010000690">
    <property type="protein sequence ID" value="KAK2145276.1"/>
    <property type="molecule type" value="Genomic_DNA"/>
</dbReference>